<dbReference type="EMBL" id="MATO01000031">
    <property type="protein sequence ID" value="OCS91044.1"/>
    <property type="molecule type" value="Genomic_DNA"/>
</dbReference>
<dbReference type="AlphaFoldDB" id="A0A1C0YV86"/>
<reference evidence="1 2" key="1">
    <citation type="submission" date="2016-07" db="EMBL/GenBank/DDBJ databases">
        <title>Caryophanon latum genome sequencing.</title>
        <authorList>
            <person name="Verma A."/>
            <person name="Pal Y."/>
            <person name="Krishnamurthi S."/>
        </authorList>
    </citation>
    <scope>NUCLEOTIDE SEQUENCE [LARGE SCALE GENOMIC DNA]</scope>
    <source>
        <strain evidence="1 2">DSM 14151</strain>
    </source>
</reference>
<accession>A0A1C0YV86</accession>
<dbReference type="OrthoDB" id="2453073at2"/>
<gene>
    <name evidence="1" type="ORF">A6K76_09885</name>
</gene>
<dbReference type="Proteomes" id="UP000093482">
    <property type="component" value="Unassembled WGS sequence"/>
</dbReference>
<sequence>MTNPAQIEYNGLILLHAYLQRFYVNENTQLLLGYSSDGENLKRAKDFMDEVNLMITMFEDTKELATTQYARLVKIQEDVLETLNDYFKDDDDFRYKVALVASALYGERSMNAHIIRLGQLFDVEVGPDFEKRIPFYVERTKAMNAVVHMMRQDEALPEKMIETIELWYGGMDKQRDKVIGDAQKIKPMLSVRHGKYA</sequence>
<protein>
    <submittedName>
        <fullName evidence="1">Uncharacterized protein</fullName>
    </submittedName>
</protein>
<proteinExistence type="predicted"/>
<keyword evidence="2" id="KW-1185">Reference proteome</keyword>
<comment type="caution">
    <text evidence="1">The sequence shown here is derived from an EMBL/GenBank/DDBJ whole genome shotgun (WGS) entry which is preliminary data.</text>
</comment>
<evidence type="ECO:0000313" key="2">
    <source>
        <dbReference type="Proteomes" id="UP000093482"/>
    </source>
</evidence>
<dbReference type="RefSeq" id="WP_066463702.1">
    <property type="nucleotide sequence ID" value="NZ_MATO01000031.1"/>
</dbReference>
<organism evidence="1 2">
    <name type="scientific">Caryophanon latum</name>
    <dbReference type="NCBI Taxonomy" id="33977"/>
    <lineage>
        <taxon>Bacteria</taxon>
        <taxon>Bacillati</taxon>
        <taxon>Bacillota</taxon>
        <taxon>Bacilli</taxon>
        <taxon>Bacillales</taxon>
        <taxon>Caryophanaceae</taxon>
        <taxon>Caryophanon</taxon>
    </lineage>
</organism>
<evidence type="ECO:0000313" key="1">
    <source>
        <dbReference type="EMBL" id="OCS91044.1"/>
    </source>
</evidence>
<name>A0A1C0YV86_9BACL</name>